<proteinExistence type="predicted"/>
<gene>
    <name evidence="1" type="ORF">ANN_22493</name>
</gene>
<protein>
    <submittedName>
        <fullName evidence="1">Uncharacterized protein</fullName>
    </submittedName>
</protein>
<reference evidence="1 2" key="1">
    <citation type="journal article" date="2022" name="Allergy">
        <title>Genome assembly and annotation of Periplaneta americana reveal a comprehensive cockroach allergen profile.</title>
        <authorList>
            <person name="Wang L."/>
            <person name="Xiong Q."/>
            <person name="Saelim N."/>
            <person name="Wang L."/>
            <person name="Nong W."/>
            <person name="Wan A.T."/>
            <person name="Shi M."/>
            <person name="Liu X."/>
            <person name="Cao Q."/>
            <person name="Hui J.H.L."/>
            <person name="Sookrung N."/>
            <person name="Leung T.F."/>
            <person name="Tungtrongchitr A."/>
            <person name="Tsui S.K.W."/>
        </authorList>
    </citation>
    <scope>NUCLEOTIDE SEQUENCE [LARGE SCALE GENOMIC DNA]</scope>
    <source>
        <strain evidence="1">PWHHKU_190912</strain>
    </source>
</reference>
<evidence type="ECO:0000313" key="1">
    <source>
        <dbReference type="EMBL" id="KAJ4430281.1"/>
    </source>
</evidence>
<evidence type="ECO:0000313" key="2">
    <source>
        <dbReference type="Proteomes" id="UP001148838"/>
    </source>
</evidence>
<comment type="caution">
    <text evidence="1">The sequence shown here is derived from an EMBL/GenBank/DDBJ whole genome shotgun (WGS) entry which is preliminary data.</text>
</comment>
<dbReference type="EMBL" id="JAJSOF020000033">
    <property type="protein sequence ID" value="KAJ4430281.1"/>
    <property type="molecule type" value="Genomic_DNA"/>
</dbReference>
<organism evidence="1 2">
    <name type="scientific">Periplaneta americana</name>
    <name type="common">American cockroach</name>
    <name type="synonym">Blatta americana</name>
    <dbReference type="NCBI Taxonomy" id="6978"/>
    <lineage>
        <taxon>Eukaryota</taxon>
        <taxon>Metazoa</taxon>
        <taxon>Ecdysozoa</taxon>
        <taxon>Arthropoda</taxon>
        <taxon>Hexapoda</taxon>
        <taxon>Insecta</taxon>
        <taxon>Pterygota</taxon>
        <taxon>Neoptera</taxon>
        <taxon>Polyneoptera</taxon>
        <taxon>Dictyoptera</taxon>
        <taxon>Blattodea</taxon>
        <taxon>Blattoidea</taxon>
        <taxon>Blattidae</taxon>
        <taxon>Blattinae</taxon>
        <taxon>Periplaneta</taxon>
    </lineage>
</organism>
<sequence length="219" mass="24368">MNPGSNTESYPAFAHIGLRENPGKNLNQVTCPNRESNPGHLVSRLDSLTRLNETKVIMPGSSIESYPAFARKKPQPSNLPRPGFELGPPGFAARLADRYSTVNCPKTGLNLTSDTKKAPLIKQLVQEIISRNGTDGKTYWNFKKLRQSESNASAFTVKPSSRVRVIKGDVNFAHSHATNREETDAKNVKANLKRMAGDHPELKPGQILRNYYMKLLHVF</sequence>
<dbReference type="Proteomes" id="UP001148838">
    <property type="component" value="Unassembled WGS sequence"/>
</dbReference>
<keyword evidence="2" id="KW-1185">Reference proteome</keyword>
<name>A0ABQ8S945_PERAM</name>
<accession>A0ABQ8S945</accession>